<evidence type="ECO:0000259" key="2">
    <source>
        <dbReference type="Pfam" id="PF13952"/>
    </source>
</evidence>
<accession>A0AAV0EJW7</accession>
<evidence type="ECO:0000256" key="1">
    <source>
        <dbReference type="SAM" id="MobiDB-lite"/>
    </source>
</evidence>
<reference evidence="5" key="1">
    <citation type="submission" date="2022-07" db="EMBL/GenBank/DDBJ databases">
        <authorList>
            <person name="Macas J."/>
            <person name="Novak P."/>
            <person name="Neumann P."/>
        </authorList>
    </citation>
    <scope>NUCLEOTIDE SEQUENCE</scope>
</reference>
<protein>
    <submittedName>
        <fullName evidence="5">Uncharacterized protein</fullName>
    </submittedName>
</protein>
<evidence type="ECO:0000313" key="5">
    <source>
        <dbReference type="EMBL" id="CAH9123655.1"/>
    </source>
</evidence>
<dbReference type="Pfam" id="PF13963">
    <property type="entry name" value="Transpos_assoc"/>
    <property type="match status" value="1"/>
</dbReference>
<organism evidence="5 6">
    <name type="scientific">Cuscuta epithymum</name>
    <dbReference type="NCBI Taxonomy" id="186058"/>
    <lineage>
        <taxon>Eukaryota</taxon>
        <taxon>Viridiplantae</taxon>
        <taxon>Streptophyta</taxon>
        <taxon>Embryophyta</taxon>
        <taxon>Tracheophyta</taxon>
        <taxon>Spermatophyta</taxon>
        <taxon>Magnoliopsida</taxon>
        <taxon>eudicotyledons</taxon>
        <taxon>Gunneridae</taxon>
        <taxon>Pentapetalae</taxon>
        <taxon>asterids</taxon>
        <taxon>lamiids</taxon>
        <taxon>Solanales</taxon>
        <taxon>Convolvulaceae</taxon>
        <taxon>Cuscuteae</taxon>
        <taxon>Cuscuta</taxon>
        <taxon>Cuscuta subgen. Cuscuta</taxon>
    </lineage>
</organism>
<dbReference type="InterPro" id="IPR004242">
    <property type="entry name" value="Transposase_21"/>
</dbReference>
<name>A0AAV0EJW7_9ASTE</name>
<evidence type="ECO:0000259" key="3">
    <source>
        <dbReference type="Pfam" id="PF13960"/>
    </source>
</evidence>
<evidence type="ECO:0000259" key="4">
    <source>
        <dbReference type="Pfam" id="PF13963"/>
    </source>
</evidence>
<dbReference type="Pfam" id="PF13952">
    <property type="entry name" value="DUF4216"/>
    <property type="match status" value="1"/>
</dbReference>
<feature type="compositionally biased region" description="Polar residues" evidence="1">
    <location>
        <begin position="1120"/>
        <end position="1130"/>
    </location>
</feature>
<dbReference type="Proteomes" id="UP001152523">
    <property type="component" value="Unassembled WGS sequence"/>
</dbReference>
<dbReference type="AlphaFoldDB" id="A0AAV0EJW7"/>
<feature type="compositionally biased region" description="Acidic residues" evidence="1">
    <location>
        <begin position="1102"/>
        <end position="1114"/>
    </location>
</feature>
<feature type="domain" description="DUF4216" evidence="2">
    <location>
        <begin position="952"/>
        <end position="1024"/>
    </location>
</feature>
<keyword evidence="6" id="KW-1185">Reference proteome</keyword>
<dbReference type="InterPro" id="IPR025312">
    <property type="entry name" value="DUF4216"/>
</dbReference>
<comment type="caution">
    <text evidence="5">The sequence shown here is derived from an EMBL/GenBank/DDBJ whole genome shotgun (WGS) entry which is preliminary data.</text>
</comment>
<dbReference type="PANTHER" id="PTHR10775:SF185">
    <property type="entry name" value="OS08G0208400 PROTEIN"/>
    <property type="match status" value="1"/>
</dbReference>
<evidence type="ECO:0000313" key="6">
    <source>
        <dbReference type="Proteomes" id="UP001152523"/>
    </source>
</evidence>
<gene>
    <name evidence="5" type="ORF">CEPIT_LOCUS25387</name>
</gene>
<dbReference type="InterPro" id="IPR025452">
    <property type="entry name" value="DUF4218"/>
</dbReference>
<feature type="domain" description="Transposase-associated" evidence="4">
    <location>
        <begin position="3"/>
        <end position="75"/>
    </location>
</feature>
<sequence length="1136" mass="132473">MDKSWMHAVKWSGAYMDGVNNFMKFVETNNGGEVNIRCPCRDCLNLKIQDKKTVKNHLLSRGIDPGYITWFYHGEASSSRTFNREDGIDIEFEKSDEEYGDGIHEMLFDLGQQYNQHDSDNMFFENDINNGGLPIYLEALVSNAQTELYPGCKKMSRLSFLIQLLHTKVYNKLSDKAMDMMLKLMKSSFPIGETFPSSYYEARKMLRDLGLGYECIHACKYDCVLFWKENKCLDSCPTCGTSRWKTDDGNGKKIPHKILRYFPLTPRLQRLFMSQKTREKMVWHKEKRIDDDYMRHPADSAAWKDFDNEFPRFASDPRNVRLALAADGFNPFGNLSTTYSMWPVILTPLNLPPWDCMKEPFLMLSLLIPGPNSPGKDIDVYLQPLIEELKGLWIDGAETFDVSTRKNFQMHASILWTINDFPAYGDLSGWSTKGYMACPLCNERTYSQRLRSKLCYMGHRRYLPKDHAWRRSKKFNGKREHSEAPTELSGEDVMMQLERLTHLTPGKHDSRKRKRASHELNWTKRSIFFNLPYWSKIKLRHNLDVMHIEKNICESILGTLMNIDRKTKDTDKSRKDLEDMNIRKELHFTPMSDGKYKKPHACYVMTKKERHDFCEFLKSVKFPDGYASNISRCIKLCDDKISGMKSHDCHVLLQRLLPVGIRGSLKKELSNVLAELGYFFQCLCCKKMKRSDLEKMREDICLILCKLEMIYPPSFFDVMVHLCIHLPNEALYGGPVHFRWMYPIERFLCGLKQSVRNRAHPEGSVAEAYIAKESLTFCSMYLHGLETRFNREDRNNDVAFEDSLSIFSQKCRPFGAASYVELSEDELNEIQWFVFQNCEEIEPYFEMHKEELILGECENVAKEHKDKFHAWFKKHMSALYKQDSSQANESLYSLACAPHRCVRKYPGCIVNGVRFLIKDRDSHRKTQNSGVVVEGNHGEEIIDFYGVLTEIIQLNYVKERHVTIFKCKWFDLGRRKAGIRKEGNITSIRITGNWYENDSYILADQARQVFYINDPKLGADWRVVQLFQHRHIYDVPEKQYEEKGDDDVPIMEDEVYQENEIGESFEVTVDDIQSLHREDIDPEEIEEILISKQSEDHQASNIEEDQEDEIDDTLIDYVSSEGSIEATGSESESDDY</sequence>
<dbReference type="PANTHER" id="PTHR10775">
    <property type="entry name" value="OS08G0208400 PROTEIN"/>
    <property type="match status" value="1"/>
</dbReference>
<dbReference type="EMBL" id="CAMAPF010000931">
    <property type="protein sequence ID" value="CAH9123655.1"/>
    <property type="molecule type" value="Genomic_DNA"/>
</dbReference>
<proteinExistence type="predicted"/>
<feature type="domain" description="DUF4218" evidence="3">
    <location>
        <begin position="683"/>
        <end position="795"/>
    </location>
</feature>
<dbReference type="Pfam" id="PF02992">
    <property type="entry name" value="Transposase_21"/>
    <property type="match status" value="1"/>
</dbReference>
<dbReference type="Pfam" id="PF13960">
    <property type="entry name" value="DUF4218"/>
    <property type="match status" value="1"/>
</dbReference>
<dbReference type="InterPro" id="IPR029480">
    <property type="entry name" value="Transpos_assoc"/>
</dbReference>
<feature type="region of interest" description="Disordered" evidence="1">
    <location>
        <begin position="1090"/>
        <end position="1136"/>
    </location>
</feature>